<gene>
    <name evidence="3" type="ORF">KC19_8G156000</name>
</gene>
<reference evidence="3" key="1">
    <citation type="submission" date="2020-06" db="EMBL/GenBank/DDBJ databases">
        <title>WGS assembly of Ceratodon purpureus strain R40.</title>
        <authorList>
            <person name="Carey S.B."/>
            <person name="Jenkins J."/>
            <person name="Shu S."/>
            <person name="Lovell J.T."/>
            <person name="Sreedasyam A."/>
            <person name="Maumus F."/>
            <person name="Tiley G.P."/>
            <person name="Fernandez-Pozo N."/>
            <person name="Barry K."/>
            <person name="Chen C."/>
            <person name="Wang M."/>
            <person name="Lipzen A."/>
            <person name="Daum C."/>
            <person name="Saski C.A."/>
            <person name="Payton A.C."/>
            <person name="Mcbreen J.C."/>
            <person name="Conrad R.E."/>
            <person name="Kollar L.M."/>
            <person name="Olsson S."/>
            <person name="Huttunen S."/>
            <person name="Landis J.B."/>
            <person name="Wickett N.J."/>
            <person name="Johnson M.G."/>
            <person name="Rensing S.A."/>
            <person name="Grimwood J."/>
            <person name="Schmutz J."/>
            <person name="Mcdaniel S.F."/>
        </authorList>
    </citation>
    <scope>NUCLEOTIDE SEQUENCE</scope>
    <source>
        <strain evidence="3">R40</strain>
    </source>
</reference>
<feature type="region of interest" description="Disordered" evidence="1">
    <location>
        <begin position="213"/>
        <end position="248"/>
    </location>
</feature>
<evidence type="ECO:0000313" key="4">
    <source>
        <dbReference type="Proteomes" id="UP000822688"/>
    </source>
</evidence>
<proteinExistence type="predicted"/>
<dbReference type="InterPro" id="IPR001005">
    <property type="entry name" value="SANT/Myb"/>
</dbReference>
<evidence type="ECO:0000259" key="2">
    <source>
        <dbReference type="PROSITE" id="PS50090"/>
    </source>
</evidence>
<protein>
    <recommendedName>
        <fullName evidence="2">Myb-like domain-containing protein</fullName>
    </recommendedName>
</protein>
<dbReference type="Proteomes" id="UP000822688">
    <property type="component" value="Chromosome 8"/>
</dbReference>
<evidence type="ECO:0000313" key="3">
    <source>
        <dbReference type="EMBL" id="KAG0565012.1"/>
    </source>
</evidence>
<evidence type="ECO:0000256" key="1">
    <source>
        <dbReference type="SAM" id="MobiDB-lite"/>
    </source>
</evidence>
<keyword evidence="4" id="KW-1185">Reference proteome</keyword>
<organism evidence="3 4">
    <name type="scientific">Ceratodon purpureus</name>
    <name type="common">Fire moss</name>
    <name type="synonym">Dicranum purpureum</name>
    <dbReference type="NCBI Taxonomy" id="3225"/>
    <lineage>
        <taxon>Eukaryota</taxon>
        <taxon>Viridiplantae</taxon>
        <taxon>Streptophyta</taxon>
        <taxon>Embryophyta</taxon>
        <taxon>Bryophyta</taxon>
        <taxon>Bryophytina</taxon>
        <taxon>Bryopsida</taxon>
        <taxon>Dicranidae</taxon>
        <taxon>Pseudoditrichales</taxon>
        <taxon>Ditrichaceae</taxon>
        <taxon>Ceratodon</taxon>
    </lineage>
</organism>
<dbReference type="AlphaFoldDB" id="A0A8T0H7F8"/>
<dbReference type="PROSITE" id="PS50090">
    <property type="entry name" value="MYB_LIKE"/>
    <property type="match status" value="1"/>
</dbReference>
<name>A0A8T0H7F8_CERPU</name>
<feature type="domain" description="Myb-like" evidence="2">
    <location>
        <begin position="110"/>
        <end position="163"/>
    </location>
</feature>
<sequence length="391" mass="45338">MSDQLHSVDYESLLVDILGSDDDDLYRNQQCQLWNKNGSVLPEEGTSWPRSEDCVVMSIAETSVETQSDSDVDGVKVQGWRSDNKFRSTRMKRKQTGFLPEVQAPANHARERQRGKNWEKMEEDILVESKGIDMDWKSISEFLKSKGFIRDHRHCSDKWYALRKHYIEIQQWMIQNPNTNYWDLTDSARIRTVPSSFCQRWYQVFDAACQKPETKKKVQQNLNPRRRPDSGQLRFAATDPSPSHSGPAMGGFALDSSLRFDPAFTTRPCCQPSVPLEGSQRYAGDRFYSGDAAYESERYEAADFLPNQGAVEYSNLPYSDIGVLWAEIRELSHTLRQKFAAEEEERIRNMEIKEKKLQLKIDRFQYKRQRDEEMRKRPVGLIPSSCCSEGL</sequence>
<dbReference type="EMBL" id="CM026429">
    <property type="protein sequence ID" value="KAG0565012.1"/>
    <property type="molecule type" value="Genomic_DNA"/>
</dbReference>
<comment type="caution">
    <text evidence="3">The sequence shown here is derived from an EMBL/GenBank/DDBJ whole genome shotgun (WGS) entry which is preliminary data.</text>
</comment>
<accession>A0A8T0H7F8</accession>